<feature type="transmembrane region" description="Helical" evidence="7">
    <location>
        <begin position="395"/>
        <end position="415"/>
    </location>
</feature>
<comment type="caution">
    <text evidence="9">The sequence shown here is derived from an EMBL/GenBank/DDBJ whole genome shotgun (WGS) entry which is preliminary data.</text>
</comment>
<evidence type="ECO:0000313" key="10">
    <source>
        <dbReference type="Proteomes" id="UP000038009"/>
    </source>
</evidence>
<feature type="transmembrane region" description="Helical" evidence="7">
    <location>
        <begin position="61"/>
        <end position="83"/>
    </location>
</feature>
<feature type="compositionally biased region" description="Low complexity" evidence="6">
    <location>
        <begin position="176"/>
        <end position="186"/>
    </location>
</feature>
<proteinExistence type="inferred from homology"/>
<evidence type="ECO:0000313" key="9">
    <source>
        <dbReference type="EMBL" id="KPI83231.1"/>
    </source>
</evidence>
<feature type="transmembrane region" description="Helical" evidence="7">
    <location>
        <begin position="365"/>
        <end position="383"/>
    </location>
</feature>
<keyword evidence="4 7" id="KW-1133">Transmembrane helix</keyword>
<dbReference type="EMBL" id="LJSK01000411">
    <property type="protein sequence ID" value="KPI83231.1"/>
    <property type="molecule type" value="Genomic_DNA"/>
</dbReference>
<dbReference type="GO" id="GO:0008195">
    <property type="term" value="F:phosphatidate phosphatase activity"/>
    <property type="evidence" value="ECO:0007669"/>
    <property type="project" value="TreeGrafter"/>
</dbReference>
<dbReference type="Pfam" id="PF01569">
    <property type="entry name" value="PAP2"/>
    <property type="match status" value="1"/>
</dbReference>
<feature type="transmembrane region" description="Helical" evidence="7">
    <location>
        <begin position="427"/>
        <end position="448"/>
    </location>
</feature>
<evidence type="ECO:0000256" key="5">
    <source>
        <dbReference type="ARBA" id="ARBA00023136"/>
    </source>
</evidence>
<evidence type="ECO:0000256" key="4">
    <source>
        <dbReference type="ARBA" id="ARBA00022989"/>
    </source>
</evidence>
<dbReference type="SMART" id="SM00014">
    <property type="entry name" value="acidPPc"/>
    <property type="match status" value="1"/>
</dbReference>
<dbReference type="Gene3D" id="1.20.144.10">
    <property type="entry name" value="Phosphatidic acid phosphatase type 2/haloperoxidase"/>
    <property type="match status" value="1"/>
</dbReference>
<dbReference type="GO" id="GO:0016020">
    <property type="term" value="C:membrane"/>
    <property type="evidence" value="ECO:0007669"/>
    <property type="project" value="UniProtKB-SubCell"/>
</dbReference>
<feature type="region of interest" description="Disordered" evidence="6">
    <location>
        <begin position="120"/>
        <end position="186"/>
    </location>
</feature>
<keyword evidence="5 7" id="KW-0472">Membrane</keyword>
<dbReference type="PANTHER" id="PTHR10165:SF35">
    <property type="entry name" value="RE23632P"/>
    <property type="match status" value="1"/>
</dbReference>
<feature type="compositionally biased region" description="Polar residues" evidence="6">
    <location>
        <begin position="164"/>
        <end position="174"/>
    </location>
</feature>
<dbReference type="AlphaFoldDB" id="A0A0N1I046"/>
<evidence type="ECO:0000256" key="6">
    <source>
        <dbReference type="SAM" id="MobiDB-lite"/>
    </source>
</evidence>
<feature type="domain" description="Phosphatidic acid phosphatase type 2/haloperoxidase" evidence="8">
    <location>
        <begin position="305"/>
        <end position="442"/>
    </location>
</feature>
<dbReference type="InterPro" id="IPR043216">
    <property type="entry name" value="PAP-like"/>
</dbReference>
<comment type="similarity">
    <text evidence="2">Belongs to the PA-phosphatase related phosphoesterase family.</text>
</comment>
<dbReference type="OMA" id="VSLWRIF"/>
<keyword evidence="10" id="KW-1185">Reference proteome</keyword>
<evidence type="ECO:0000256" key="3">
    <source>
        <dbReference type="ARBA" id="ARBA00022692"/>
    </source>
</evidence>
<feature type="compositionally biased region" description="Basic and acidic residues" evidence="6">
    <location>
        <begin position="136"/>
        <end position="155"/>
    </location>
</feature>
<dbReference type="VEuPathDB" id="TriTrypDB:Lsey_0411_0060"/>
<evidence type="ECO:0000256" key="1">
    <source>
        <dbReference type="ARBA" id="ARBA00004141"/>
    </source>
</evidence>
<gene>
    <name evidence="9" type="ORF">ABL78_7749</name>
</gene>
<dbReference type="PANTHER" id="PTHR10165">
    <property type="entry name" value="LIPID PHOSPHATE PHOSPHATASE"/>
    <property type="match status" value="1"/>
</dbReference>
<feature type="transmembrane region" description="Helical" evidence="7">
    <location>
        <begin position="305"/>
        <end position="327"/>
    </location>
</feature>
<dbReference type="OrthoDB" id="10030083at2759"/>
<keyword evidence="3 7" id="KW-0812">Transmembrane</keyword>
<name>A0A0N1I046_LEPSE</name>
<sequence>MEEGTLDKIIRVIVFFRLQDYLLCLICGLVACGVRNARPHCRPFSWRDGTIDFPYGGEGTFPLWTLPIISILPGAAYVIGEAARHLWWERRRTAGARNGIEPPHEMRLLRSLELKHSVGRRGVEEEDCQPSANSWNERRSEDEGARVESPRRGQRPDSPFPLPTISTSQQGRQKASSDTVSSEESVSAAMVLENDARHHPYEQEEAGVAPAPDAGLLAIAHAAASSPVVNSVVSPGLTNLCTDYPHSLPLGYANRLASRTTGSRRGHSNRSPFPNRRNGEAAATTSFSVPLCAPWERFVAHTHMWVLTQAFAVTFAILVVCTVKVYAGRLRPDFLSRLRREGYSETSVGVDWCEVGKGGRVSFPSGHSAISFAAFVPFSFYVMHTLHVFRRSGVLLWRIVVGLLPQILPITVAVSRTRDYRHNYDDILAGSLIGIASALMALGTNLMVNEKTGQLMPRLPGGE</sequence>
<organism evidence="9 10">
    <name type="scientific">Leptomonas seymouri</name>
    <dbReference type="NCBI Taxonomy" id="5684"/>
    <lineage>
        <taxon>Eukaryota</taxon>
        <taxon>Discoba</taxon>
        <taxon>Euglenozoa</taxon>
        <taxon>Kinetoplastea</taxon>
        <taxon>Metakinetoplastina</taxon>
        <taxon>Trypanosomatida</taxon>
        <taxon>Trypanosomatidae</taxon>
        <taxon>Leishmaniinae</taxon>
        <taxon>Leptomonas</taxon>
    </lineage>
</organism>
<dbReference type="SUPFAM" id="SSF48317">
    <property type="entry name" value="Acid phosphatase/Vanadium-dependent haloperoxidase"/>
    <property type="match status" value="1"/>
</dbReference>
<evidence type="ECO:0000256" key="7">
    <source>
        <dbReference type="SAM" id="Phobius"/>
    </source>
</evidence>
<dbReference type="CDD" id="cd03390">
    <property type="entry name" value="PAP2_containing_1_like"/>
    <property type="match status" value="1"/>
</dbReference>
<evidence type="ECO:0000256" key="2">
    <source>
        <dbReference type="ARBA" id="ARBA00008816"/>
    </source>
</evidence>
<dbReference type="InterPro" id="IPR000326">
    <property type="entry name" value="PAP2/HPO"/>
</dbReference>
<reference evidence="9 10" key="1">
    <citation type="journal article" date="2015" name="PLoS Pathog.">
        <title>Leptomonas seymouri: Adaptations to the Dixenous Life Cycle Analyzed by Genome Sequencing, Transcriptome Profiling and Co-infection with Leishmania donovani.</title>
        <authorList>
            <person name="Kraeva N."/>
            <person name="Butenko A."/>
            <person name="Hlavacova J."/>
            <person name="Kostygov A."/>
            <person name="Myskova J."/>
            <person name="Grybchuk D."/>
            <person name="Lestinova T."/>
            <person name="Votypka J."/>
            <person name="Volf P."/>
            <person name="Opperdoes F."/>
            <person name="Flegontov P."/>
            <person name="Lukes J."/>
            <person name="Yurchenko V."/>
        </authorList>
    </citation>
    <scope>NUCLEOTIDE SEQUENCE [LARGE SCALE GENOMIC DNA]</scope>
    <source>
        <strain evidence="9 10">ATCC 30220</strain>
    </source>
</reference>
<feature type="region of interest" description="Disordered" evidence="6">
    <location>
        <begin position="258"/>
        <end position="281"/>
    </location>
</feature>
<dbReference type="GO" id="GO:0046839">
    <property type="term" value="P:phospholipid dephosphorylation"/>
    <property type="evidence" value="ECO:0007669"/>
    <property type="project" value="TreeGrafter"/>
</dbReference>
<comment type="subcellular location">
    <subcellularLocation>
        <location evidence="1">Membrane</location>
        <topology evidence="1">Multi-pass membrane protein</topology>
    </subcellularLocation>
</comment>
<protein>
    <submittedName>
        <fullName evidence="9">Putative phosphatidic acid phosphatase</fullName>
    </submittedName>
</protein>
<dbReference type="GO" id="GO:0006644">
    <property type="term" value="P:phospholipid metabolic process"/>
    <property type="evidence" value="ECO:0007669"/>
    <property type="project" value="InterPro"/>
</dbReference>
<dbReference type="InterPro" id="IPR036938">
    <property type="entry name" value="PAP2/HPO_sf"/>
</dbReference>
<dbReference type="Proteomes" id="UP000038009">
    <property type="component" value="Unassembled WGS sequence"/>
</dbReference>
<accession>A0A0N1I046</accession>
<evidence type="ECO:0000259" key="8">
    <source>
        <dbReference type="SMART" id="SM00014"/>
    </source>
</evidence>